<evidence type="ECO:0000313" key="8">
    <source>
        <dbReference type="Proteomes" id="UP000192333"/>
    </source>
</evidence>
<dbReference type="RefSeq" id="WP_084123229.1">
    <property type="nucleotide sequence ID" value="NZ_LT838813.1"/>
</dbReference>
<dbReference type="Proteomes" id="UP000192333">
    <property type="component" value="Chromosome I"/>
</dbReference>
<organism evidence="7 8">
    <name type="scientific">Aquiflexum balticum DSM 16537</name>
    <dbReference type="NCBI Taxonomy" id="758820"/>
    <lineage>
        <taxon>Bacteria</taxon>
        <taxon>Pseudomonadati</taxon>
        <taxon>Bacteroidota</taxon>
        <taxon>Cytophagia</taxon>
        <taxon>Cytophagales</taxon>
        <taxon>Cyclobacteriaceae</taxon>
        <taxon>Aquiflexum</taxon>
    </lineage>
</organism>
<accession>A0A1W2HC78</accession>
<evidence type="ECO:0000313" key="7">
    <source>
        <dbReference type="EMBL" id="SMD46312.1"/>
    </source>
</evidence>
<feature type="transmembrane region" description="Helical" evidence="5">
    <location>
        <begin position="329"/>
        <end position="356"/>
    </location>
</feature>
<evidence type="ECO:0000256" key="2">
    <source>
        <dbReference type="ARBA" id="ARBA00022692"/>
    </source>
</evidence>
<evidence type="ECO:0000256" key="5">
    <source>
        <dbReference type="SAM" id="Phobius"/>
    </source>
</evidence>
<dbReference type="InterPro" id="IPR007016">
    <property type="entry name" value="O-antigen_ligase-rel_domated"/>
</dbReference>
<keyword evidence="4 5" id="KW-0472">Membrane</keyword>
<dbReference type="STRING" id="758820.SAMN00777080_4997"/>
<protein>
    <submittedName>
        <fullName evidence="7">O-antigen ligase like membrane protein</fullName>
    </submittedName>
</protein>
<feature type="transmembrane region" description="Helical" evidence="5">
    <location>
        <begin position="133"/>
        <end position="154"/>
    </location>
</feature>
<dbReference type="InterPro" id="IPR051533">
    <property type="entry name" value="WaaL-like"/>
</dbReference>
<comment type="subcellular location">
    <subcellularLocation>
        <location evidence="1">Membrane</location>
        <topology evidence="1">Multi-pass membrane protein</topology>
    </subcellularLocation>
</comment>
<evidence type="ECO:0000256" key="4">
    <source>
        <dbReference type="ARBA" id="ARBA00023136"/>
    </source>
</evidence>
<feature type="transmembrane region" description="Helical" evidence="5">
    <location>
        <begin position="47"/>
        <end position="66"/>
    </location>
</feature>
<feature type="transmembrane region" description="Helical" evidence="5">
    <location>
        <begin position="241"/>
        <end position="261"/>
    </location>
</feature>
<evidence type="ECO:0000256" key="3">
    <source>
        <dbReference type="ARBA" id="ARBA00022989"/>
    </source>
</evidence>
<dbReference type="PANTHER" id="PTHR37422">
    <property type="entry name" value="TEICHURONIC ACID BIOSYNTHESIS PROTEIN TUAE"/>
    <property type="match status" value="1"/>
</dbReference>
<gene>
    <name evidence="7" type="ORF">SAMN00777080_4997</name>
</gene>
<feature type="transmembrane region" description="Helical" evidence="5">
    <location>
        <begin position="73"/>
        <end position="89"/>
    </location>
</feature>
<keyword evidence="2 5" id="KW-0812">Transmembrane</keyword>
<feature type="domain" description="O-antigen ligase-related" evidence="6">
    <location>
        <begin position="200"/>
        <end position="345"/>
    </location>
</feature>
<dbReference type="PANTHER" id="PTHR37422:SF17">
    <property type="entry name" value="O-ANTIGEN LIGASE"/>
    <property type="match status" value="1"/>
</dbReference>
<feature type="transmembrane region" description="Helical" evidence="5">
    <location>
        <begin position="195"/>
        <end position="212"/>
    </location>
</feature>
<dbReference type="GO" id="GO:0016020">
    <property type="term" value="C:membrane"/>
    <property type="evidence" value="ECO:0007669"/>
    <property type="project" value="UniProtKB-SubCell"/>
</dbReference>
<name>A0A1W2HC78_9BACT</name>
<feature type="transmembrane region" description="Helical" evidence="5">
    <location>
        <begin position="368"/>
        <end position="397"/>
    </location>
</feature>
<dbReference type="EMBL" id="LT838813">
    <property type="protein sequence ID" value="SMD46312.1"/>
    <property type="molecule type" value="Genomic_DNA"/>
</dbReference>
<reference evidence="8" key="1">
    <citation type="submission" date="2017-04" db="EMBL/GenBank/DDBJ databases">
        <authorList>
            <person name="Varghese N."/>
            <person name="Submissions S."/>
        </authorList>
    </citation>
    <scope>NUCLEOTIDE SEQUENCE [LARGE SCALE GENOMIC DNA]</scope>
    <source>
        <strain evidence="8">DSM 16537</strain>
    </source>
</reference>
<feature type="transmembrane region" description="Helical" evidence="5">
    <location>
        <begin position="101"/>
        <end position="121"/>
    </location>
</feature>
<feature type="transmembrane region" description="Helical" evidence="5">
    <location>
        <begin position="166"/>
        <end position="186"/>
    </location>
</feature>
<dbReference type="Pfam" id="PF04932">
    <property type="entry name" value="Wzy_C"/>
    <property type="match status" value="1"/>
</dbReference>
<proteinExistence type="predicted"/>
<keyword evidence="3 5" id="KW-1133">Transmembrane helix</keyword>
<keyword evidence="7" id="KW-0436">Ligase</keyword>
<evidence type="ECO:0000259" key="6">
    <source>
        <dbReference type="Pfam" id="PF04932"/>
    </source>
</evidence>
<evidence type="ECO:0000256" key="1">
    <source>
        <dbReference type="ARBA" id="ARBA00004141"/>
    </source>
</evidence>
<dbReference type="AlphaFoldDB" id="A0A1W2HC78"/>
<feature type="transmembrane region" description="Helical" evidence="5">
    <location>
        <begin position="218"/>
        <end position="234"/>
    </location>
</feature>
<keyword evidence="8" id="KW-1185">Reference proteome</keyword>
<feature type="transmembrane region" description="Helical" evidence="5">
    <location>
        <begin position="12"/>
        <end position="35"/>
    </location>
</feature>
<dbReference type="OrthoDB" id="850738at2"/>
<dbReference type="GO" id="GO:0016874">
    <property type="term" value="F:ligase activity"/>
    <property type="evidence" value="ECO:0007669"/>
    <property type="project" value="UniProtKB-KW"/>
</dbReference>
<sequence>MKTFFLFLEIMIPFFISYQIFKKGSLSIVYFPFLYLSSKAIGEKGVFPGPFNDLLFASLLVYYVVYNLPFVKRNIFSIILVLSYFFLLIDVNDFNAKRAELLGAMWLFICIPLIPEIYQYYSREKIFNEISTSAFLIFILFSLNTFLSTLFGFYPENEYGFTSGVSFGNLQIDTYGVFPLAFYLILKRGIKEKNIWYLLIYFISIFLVLLTLRRSVMALSIFATLAVIVELFNFRQLKDLLIYGIVAGSIGLLVAINIGFVDQLTERIEKRNLKDREIANEGRFMEFELVYKDLFVYYDYDPWFGYGLFESPGNYGKKVFGNRPLHTEYLYYVHNVGIFGLICYCLMIFLAFYNVWKNTFNKKDRIQFFFILVYFLVFFNLGFSRNALVPVMLYGILNLPLSRKNNIKVKNLV</sequence>